<dbReference type="PANTHER" id="PTHR39441">
    <property type="entry name" value="DUF2252 DOMAIN-CONTAINING PROTEIN"/>
    <property type="match status" value="1"/>
</dbReference>
<sequence>MNFHRTLIAALCLATLPAAFAATSRPSWVTTQIYNYNHPYAAQNSADLATKMSKMNGSAFYFYRGTDHIFMTDMTTLPASSYTTSTTAYTWLGGDTHLANVGSQRDSSGKSVFTVSDFDEGYLGQYVWDLRRMATSVVLAGRENGISDSNITTAINTLVGAYVDKMSAFKGNDDEKTFQLSSSNTTSYVQTNIKDADGNTRADLLSKYTSVSGSTRKFQNKSDLVAVTSGTYNMIAGAMSSYIASISASKQYAASYYTVKDIHQKLGSGTGSLGRMRYYILIEGPSSSTSDDVILEVKQETTSAVAIALPGQLPSSAYAGNEANRVARTGKAQLINADVLIGSAFINSLPYYFHEKSPFQEDFDYTQLSSSSKLNTAMTYVGQALASAHALADKDYDSTVVPYGIDAEITNAVTSKSGLQAEIVSFAFGYADQVNLDWQSFKSAYSAGTPLY</sequence>
<evidence type="ECO:0000313" key="3">
    <source>
        <dbReference type="Proteomes" id="UP000192761"/>
    </source>
</evidence>
<feature type="signal peptide" evidence="1">
    <location>
        <begin position="1"/>
        <end position="21"/>
    </location>
</feature>
<dbReference type="InterPro" id="IPR018721">
    <property type="entry name" value="DUF2252"/>
</dbReference>
<proteinExistence type="predicted"/>
<dbReference type="Proteomes" id="UP000192761">
    <property type="component" value="Unassembled WGS sequence"/>
</dbReference>
<dbReference type="OrthoDB" id="1491115at2"/>
<organism evidence="2 3">
    <name type="scientific">Andreprevotia lacus DSM 23236</name>
    <dbReference type="NCBI Taxonomy" id="1121001"/>
    <lineage>
        <taxon>Bacteria</taxon>
        <taxon>Pseudomonadati</taxon>
        <taxon>Pseudomonadota</taxon>
        <taxon>Betaproteobacteria</taxon>
        <taxon>Neisseriales</taxon>
        <taxon>Chitinibacteraceae</taxon>
        <taxon>Andreprevotia</taxon>
    </lineage>
</organism>
<evidence type="ECO:0000313" key="2">
    <source>
        <dbReference type="EMBL" id="SMC21064.1"/>
    </source>
</evidence>
<dbReference type="PANTHER" id="PTHR39441:SF1">
    <property type="entry name" value="DUF2252 DOMAIN-CONTAINING PROTEIN"/>
    <property type="match status" value="1"/>
</dbReference>
<reference evidence="2 3" key="1">
    <citation type="submission" date="2017-04" db="EMBL/GenBank/DDBJ databases">
        <authorList>
            <person name="Afonso C.L."/>
            <person name="Miller P.J."/>
            <person name="Scott M.A."/>
            <person name="Spackman E."/>
            <person name="Goraichik I."/>
            <person name="Dimitrov K.M."/>
            <person name="Suarez D.L."/>
            <person name="Swayne D.E."/>
        </authorList>
    </citation>
    <scope>NUCLEOTIDE SEQUENCE [LARGE SCALE GENOMIC DNA]</scope>
    <source>
        <strain evidence="2 3">DSM 23236</strain>
    </source>
</reference>
<accession>A0A1W1XBB5</accession>
<gene>
    <name evidence="2" type="ORF">SAMN02745857_01108</name>
</gene>
<dbReference type="Pfam" id="PF10009">
    <property type="entry name" value="DUF2252"/>
    <property type="match status" value="1"/>
</dbReference>
<name>A0A1W1XBB5_9NEIS</name>
<protein>
    <submittedName>
        <fullName evidence="2">Uncharacterized conserved protein, DUF2252 family</fullName>
    </submittedName>
</protein>
<dbReference type="RefSeq" id="WP_084089730.1">
    <property type="nucleotide sequence ID" value="NZ_FWXD01000005.1"/>
</dbReference>
<dbReference type="AlphaFoldDB" id="A0A1W1XBB5"/>
<dbReference type="STRING" id="1121001.SAMN02745857_01108"/>
<feature type="chain" id="PRO_5012054353" evidence="1">
    <location>
        <begin position="22"/>
        <end position="452"/>
    </location>
</feature>
<keyword evidence="3" id="KW-1185">Reference proteome</keyword>
<dbReference type="EMBL" id="FWXD01000005">
    <property type="protein sequence ID" value="SMC21064.1"/>
    <property type="molecule type" value="Genomic_DNA"/>
</dbReference>
<keyword evidence="1" id="KW-0732">Signal</keyword>
<evidence type="ECO:0000256" key="1">
    <source>
        <dbReference type="SAM" id="SignalP"/>
    </source>
</evidence>